<organism evidence="1 2">
    <name type="scientific">Stereocaulon virgatum</name>
    <dbReference type="NCBI Taxonomy" id="373712"/>
    <lineage>
        <taxon>Eukaryota</taxon>
        <taxon>Fungi</taxon>
        <taxon>Dikarya</taxon>
        <taxon>Ascomycota</taxon>
        <taxon>Pezizomycotina</taxon>
        <taxon>Lecanoromycetes</taxon>
        <taxon>OSLEUM clade</taxon>
        <taxon>Lecanoromycetidae</taxon>
        <taxon>Lecanorales</taxon>
        <taxon>Lecanorineae</taxon>
        <taxon>Stereocaulaceae</taxon>
        <taxon>Stereocaulon</taxon>
    </lineage>
</organism>
<proteinExistence type="predicted"/>
<protein>
    <submittedName>
        <fullName evidence="1">Uncharacterized protein</fullName>
    </submittedName>
</protein>
<comment type="caution">
    <text evidence="1">The sequence shown here is derived from an EMBL/GenBank/DDBJ whole genome shotgun (WGS) entry which is preliminary data.</text>
</comment>
<keyword evidence="2" id="KW-1185">Reference proteome</keyword>
<reference evidence="1 2" key="1">
    <citation type="submission" date="2024-09" db="EMBL/GenBank/DDBJ databases">
        <title>Rethinking Asexuality: The Enigmatic Case of Functional Sexual Genes in Lepraria (Stereocaulaceae).</title>
        <authorList>
            <person name="Doellman M."/>
            <person name="Sun Y."/>
            <person name="Barcenas-Pena A."/>
            <person name="Lumbsch H.T."/>
            <person name="Grewe F."/>
        </authorList>
    </citation>
    <scope>NUCLEOTIDE SEQUENCE [LARGE SCALE GENOMIC DNA]</scope>
    <source>
        <strain evidence="1 2">Mercado 3170</strain>
    </source>
</reference>
<dbReference type="EMBL" id="JBEFKJ010000015">
    <property type="protein sequence ID" value="KAL2041911.1"/>
    <property type="molecule type" value="Genomic_DNA"/>
</dbReference>
<accession>A0ABR4AAK5</accession>
<evidence type="ECO:0000313" key="2">
    <source>
        <dbReference type="Proteomes" id="UP001590950"/>
    </source>
</evidence>
<dbReference type="Proteomes" id="UP001590950">
    <property type="component" value="Unassembled WGS sequence"/>
</dbReference>
<name>A0ABR4AAK5_9LECA</name>
<sequence>MTGTRTLTSIPGWPSSWYDSKGNIPCPARGCCKVFTSPQSMSWRVTHWESEANLHETNTDHHILLLQNCLETCPYCGWASSTREKVKDLFDHELSHHGTQNTTHIDGFVTLVRQRRLGALGDRAAEPVFQRLMQQLAMSPCFGNILDFCPLTYDERFQMSPEIQIVMRGSVRPYGAPVNYPVRPENFLLLLEPDPDNPVHKELRWQETWDYLRAEYASGRI</sequence>
<gene>
    <name evidence="1" type="ORF">N7G274_005098</name>
</gene>
<evidence type="ECO:0000313" key="1">
    <source>
        <dbReference type="EMBL" id="KAL2041911.1"/>
    </source>
</evidence>